<dbReference type="EMBL" id="CP050177">
    <property type="protein sequence ID" value="QIQ01863.1"/>
    <property type="molecule type" value="Genomic_DNA"/>
</dbReference>
<comment type="similarity">
    <text evidence="1">Belongs to the NAD(P)-dependent epimerase/dehydratase family.</text>
</comment>
<dbReference type="InterPro" id="IPR036291">
    <property type="entry name" value="NAD(P)-bd_dom_sf"/>
</dbReference>
<dbReference type="KEGG" id="slia:HA039_05780"/>
<gene>
    <name evidence="3" type="ORF">HA039_05780</name>
</gene>
<dbReference type="Proteomes" id="UP000501179">
    <property type="component" value="Chromosome"/>
</dbReference>
<dbReference type="PANTHER" id="PTHR43000">
    <property type="entry name" value="DTDP-D-GLUCOSE 4,6-DEHYDRATASE-RELATED"/>
    <property type="match status" value="1"/>
</dbReference>
<evidence type="ECO:0000259" key="2">
    <source>
        <dbReference type="Pfam" id="PF01370"/>
    </source>
</evidence>
<sequence length="330" mass="34855">MTRRESRAAPPSRPAVAVLGGTGWVGRHVCAALARRGHDVLVVARRPAPHVAAHRFAGLDLRTTPADHLARLLRAEGVGTVVNATDAANATDGWSGSEEEMAVLNVDLVRRLVAAMSTLPHGSRLVHVGTLHEYGDVPPGTVMHEALTPRPASAYTRTKLAGSRTVLEAARRGEVDGLVLRLANVSGPHPSPASFPGKLVGMLREAVASGRPMTVGVTDSGRDFVDVRDAAAAVVGAVGSSVTGKVVNIGGGRAVSMDELVRLFVVGAGFPLGRLDARRREVGSLGGSWTRADIRLAGELLHWRPRIDLARSLRDMWETAEAERRTTGPV</sequence>
<evidence type="ECO:0000313" key="4">
    <source>
        <dbReference type="Proteomes" id="UP000501179"/>
    </source>
</evidence>
<feature type="domain" description="NAD-dependent epimerase/dehydratase" evidence="2">
    <location>
        <begin position="16"/>
        <end position="250"/>
    </location>
</feature>
<evidence type="ECO:0000313" key="3">
    <source>
        <dbReference type="EMBL" id="QIQ01863.1"/>
    </source>
</evidence>
<proteinExistence type="inferred from homology"/>
<accession>A0A6G9GUC0</accession>
<dbReference type="InterPro" id="IPR001509">
    <property type="entry name" value="Epimerase_deHydtase"/>
</dbReference>
<organism evidence="3 4">
    <name type="scientific">Streptomyces liangshanensis</name>
    <dbReference type="NCBI Taxonomy" id="2717324"/>
    <lineage>
        <taxon>Bacteria</taxon>
        <taxon>Bacillati</taxon>
        <taxon>Actinomycetota</taxon>
        <taxon>Actinomycetes</taxon>
        <taxon>Kitasatosporales</taxon>
        <taxon>Streptomycetaceae</taxon>
        <taxon>Streptomyces</taxon>
    </lineage>
</organism>
<reference evidence="3 4" key="1">
    <citation type="submission" date="2020-03" db="EMBL/GenBank/DDBJ databases">
        <title>A novel species.</title>
        <authorList>
            <person name="Gao J."/>
        </authorList>
    </citation>
    <scope>NUCLEOTIDE SEQUENCE [LARGE SCALE GENOMIC DNA]</scope>
    <source>
        <strain evidence="3 4">QMT-12</strain>
    </source>
</reference>
<name>A0A6G9GUC0_9ACTN</name>
<evidence type="ECO:0000256" key="1">
    <source>
        <dbReference type="ARBA" id="ARBA00007637"/>
    </source>
</evidence>
<protein>
    <submittedName>
        <fullName evidence="3">NAD-dependent epimerase/dehydratase family protein</fullName>
    </submittedName>
</protein>
<dbReference type="AlphaFoldDB" id="A0A6G9GUC0"/>
<dbReference type="SUPFAM" id="SSF51735">
    <property type="entry name" value="NAD(P)-binding Rossmann-fold domains"/>
    <property type="match status" value="1"/>
</dbReference>
<dbReference type="Gene3D" id="3.40.50.720">
    <property type="entry name" value="NAD(P)-binding Rossmann-like Domain"/>
    <property type="match status" value="1"/>
</dbReference>
<dbReference type="Pfam" id="PF01370">
    <property type="entry name" value="Epimerase"/>
    <property type="match status" value="1"/>
</dbReference>
<keyword evidence="4" id="KW-1185">Reference proteome</keyword>
<dbReference type="RefSeq" id="WP_167024725.1">
    <property type="nucleotide sequence ID" value="NZ_CP050177.1"/>
</dbReference>